<evidence type="ECO:0000313" key="4">
    <source>
        <dbReference type="Proteomes" id="UP000598217"/>
    </source>
</evidence>
<evidence type="ECO:0000313" key="3">
    <source>
        <dbReference type="EMBL" id="MBE1459845.1"/>
    </source>
</evidence>
<sequence length="386" mass="39977">MGDEDEVRARVCLTAVAPPSDPWLGAMVAEHGAAPVWSALASGAPPPGPADSPPVEAWGNAARRWRGWAQRSGKVDPDRLLDASAEAGVRFVAPGDPEWPGRLDEPRGSRLCYGLWVRGLGDLRNLCLRAVSVVGSRTATSYGAHVAAELSYGLAERSYTVVSGGAYGIDGAAHRAAHAAGRTVVVLACGLDMDYPRGHAGLFADVARTGALVSERPVGRTPRAPDFLVRNRVIAALTPGTVVVEAGRRSGALNTASHANDLHRVLMAVPGPVTSATSVGCHRLLREGRATCVTGVDDVVEQVTPLDGALVDEGRPRIDADLAPETARVLGALTPEGAGTATVALNSGGDLEGTIRSLGMLAAAGLAERCPAGWRLPGRGGRRGHR</sequence>
<accession>A0ABR9HLF8</accession>
<evidence type="ECO:0000259" key="2">
    <source>
        <dbReference type="Pfam" id="PF02481"/>
    </source>
</evidence>
<dbReference type="Pfam" id="PF02481">
    <property type="entry name" value="DNA_processg_A"/>
    <property type="match status" value="1"/>
</dbReference>
<dbReference type="RefSeq" id="WP_229826364.1">
    <property type="nucleotide sequence ID" value="NZ_BMXJ01000007.1"/>
</dbReference>
<comment type="similarity">
    <text evidence="1">Belongs to the DprA/Smf family.</text>
</comment>
<comment type="caution">
    <text evidence="3">The sequence shown here is derived from an EMBL/GenBank/DDBJ whole genome shotgun (WGS) entry which is preliminary data.</text>
</comment>
<organism evidence="3 4">
    <name type="scientific">Nocardiopsis terrae</name>
    <dbReference type="NCBI Taxonomy" id="372655"/>
    <lineage>
        <taxon>Bacteria</taxon>
        <taxon>Bacillati</taxon>
        <taxon>Actinomycetota</taxon>
        <taxon>Actinomycetes</taxon>
        <taxon>Streptosporangiales</taxon>
        <taxon>Nocardiopsidaceae</taxon>
        <taxon>Nocardiopsis</taxon>
    </lineage>
</organism>
<dbReference type="InterPro" id="IPR003488">
    <property type="entry name" value="DprA"/>
</dbReference>
<dbReference type="PANTHER" id="PTHR43022">
    <property type="entry name" value="PROTEIN SMF"/>
    <property type="match status" value="1"/>
</dbReference>
<dbReference type="Gene3D" id="3.40.50.450">
    <property type="match status" value="1"/>
</dbReference>
<protein>
    <submittedName>
        <fullName evidence="3">DNA processing protein</fullName>
    </submittedName>
</protein>
<proteinExistence type="inferred from homology"/>
<feature type="domain" description="Smf/DprA SLOG" evidence="2">
    <location>
        <begin position="91"/>
        <end position="303"/>
    </location>
</feature>
<dbReference type="PANTHER" id="PTHR43022:SF1">
    <property type="entry name" value="PROTEIN SMF"/>
    <property type="match status" value="1"/>
</dbReference>
<dbReference type="EMBL" id="JADBDY010000001">
    <property type="protein sequence ID" value="MBE1459845.1"/>
    <property type="molecule type" value="Genomic_DNA"/>
</dbReference>
<gene>
    <name evidence="3" type="ORF">H4W79_004059</name>
</gene>
<reference evidence="3 4" key="1">
    <citation type="submission" date="2020-10" db="EMBL/GenBank/DDBJ databases">
        <title>Sequencing the genomes of 1000 actinobacteria strains.</title>
        <authorList>
            <person name="Klenk H.-P."/>
        </authorList>
    </citation>
    <scope>NUCLEOTIDE SEQUENCE [LARGE SCALE GENOMIC DNA]</scope>
    <source>
        <strain evidence="3 4">DSM 45157</strain>
    </source>
</reference>
<dbReference type="NCBIfam" id="TIGR00732">
    <property type="entry name" value="dprA"/>
    <property type="match status" value="1"/>
</dbReference>
<keyword evidence="4" id="KW-1185">Reference proteome</keyword>
<name>A0ABR9HLF8_9ACTN</name>
<dbReference type="SUPFAM" id="SSF102405">
    <property type="entry name" value="MCP/YpsA-like"/>
    <property type="match status" value="1"/>
</dbReference>
<evidence type="ECO:0000256" key="1">
    <source>
        <dbReference type="ARBA" id="ARBA00006525"/>
    </source>
</evidence>
<dbReference type="Proteomes" id="UP000598217">
    <property type="component" value="Unassembled WGS sequence"/>
</dbReference>
<dbReference type="InterPro" id="IPR057666">
    <property type="entry name" value="DrpA_SLOG"/>
</dbReference>